<keyword evidence="2" id="KW-1185">Reference proteome</keyword>
<comment type="caution">
    <text evidence="1">The sequence shown here is derived from an EMBL/GenBank/DDBJ whole genome shotgun (WGS) entry which is preliminary data.</text>
</comment>
<name>A0A3D8SNV4_9HELO</name>
<protein>
    <recommendedName>
        <fullName evidence="3">EthD domain-containing protein</fullName>
    </recommendedName>
</protein>
<dbReference type="OrthoDB" id="2851338at2759"/>
<evidence type="ECO:0008006" key="3">
    <source>
        <dbReference type="Google" id="ProtNLM"/>
    </source>
</evidence>
<proteinExistence type="predicted"/>
<dbReference type="AlphaFoldDB" id="A0A3D8SNV4"/>
<evidence type="ECO:0000313" key="2">
    <source>
        <dbReference type="Proteomes" id="UP000256645"/>
    </source>
</evidence>
<dbReference type="Proteomes" id="UP000256645">
    <property type="component" value="Unassembled WGS sequence"/>
</dbReference>
<sequence>MAPQKKPVPGMMSVNSDVIKPAELSRHDFDSWYCDEHIPDVVAKSGIRAAYRYNFVADGSSPARKLGFLTLYEMDDIGFMETEEFRTLEGQRPGPSRDRIFKKAEFDTRGYELIQYDEATRADQAPAKFLLYAAMSHTSDVDLDAWYRGEHVAEISKCPGYRRTRRYKLSSRSILSEFVRSVPALGPTWLAIHEFEGPNMPWKELQATDETDWAKKVVPGIRDIDFGVFELKRVYGKLGHSKL</sequence>
<accession>A0A3D8SNV4</accession>
<evidence type="ECO:0000313" key="1">
    <source>
        <dbReference type="EMBL" id="RDW88013.1"/>
    </source>
</evidence>
<gene>
    <name evidence="1" type="ORF">BP6252_00045</name>
</gene>
<organism evidence="1 2">
    <name type="scientific">Coleophoma cylindrospora</name>
    <dbReference type="NCBI Taxonomy" id="1849047"/>
    <lineage>
        <taxon>Eukaryota</taxon>
        <taxon>Fungi</taxon>
        <taxon>Dikarya</taxon>
        <taxon>Ascomycota</taxon>
        <taxon>Pezizomycotina</taxon>
        <taxon>Leotiomycetes</taxon>
        <taxon>Helotiales</taxon>
        <taxon>Dermateaceae</taxon>
        <taxon>Coleophoma</taxon>
    </lineage>
</organism>
<dbReference type="EMBL" id="PDLM01000001">
    <property type="protein sequence ID" value="RDW88013.1"/>
    <property type="molecule type" value="Genomic_DNA"/>
</dbReference>
<reference evidence="1 2" key="1">
    <citation type="journal article" date="2018" name="IMA Fungus">
        <title>IMA Genome-F 9: Draft genome sequence of Annulohypoxylon stygium, Aspergillus mulundensis, Berkeleyomyces basicola (syn. Thielaviopsis basicola), Ceratocystis smalleyi, two Cercospora beticola strains, Coleophoma cylindrospora, Fusarium fracticaudum, Phialophora cf. hyalina, and Morchella septimelata.</title>
        <authorList>
            <person name="Wingfield B.D."/>
            <person name="Bills G.F."/>
            <person name="Dong Y."/>
            <person name="Huang W."/>
            <person name="Nel W.J."/>
            <person name="Swalarsk-Parry B.S."/>
            <person name="Vaghefi N."/>
            <person name="Wilken P.M."/>
            <person name="An Z."/>
            <person name="de Beer Z.W."/>
            <person name="De Vos L."/>
            <person name="Chen L."/>
            <person name="Duong T.A."/>
            <person name="Gao Y."/>
            <person name="Hammerbacher A."/>
            <person name="Kikkert J.R."/>
            <person name="Li Y."/>
            <person name="Li H."/>
            <person name="Li K."/>
            <person name="Li Q."/>
            <person name="Liu X."/>
            <person name="Ma X."/>
            <person name="Naidoo K."/>
            <person name="Pethybridge S.J."/>
            <person name="Sun J."/>
            <person name="Steenkamp E.T."/>
            <person name="van der Nest M.A."/>
            <person name="van Wyk S."/>
            <person name="Wingfield M.J."/>
            <person name="Xiong C."/>
            <person name="Yue Q."/>
            <person name="Zhang X."/>
        </authorList>
    </citation>
    <scope>NUCLEOTIDE SEQUENCE [LARGE SCALE GENOMIC DNA]</scope>
    <source>
        <strain evidence="1 2">BP6252</strain>
    </source>
</reference>